<dbReference type="InterPro" id="IPR036390">
    <property type="entry name" value="WH_DNA-bd_sf"/>
</dbReference>
<dbReference type="RefSeq" id="WP_289527380.1">
    <property type="nucleotide sequence ID" value="NZ_JAUDCK010000008.1"/>
</dbReference>
<dbReference type="PROSITE" id="PS50931">
    <property type="entry name" value="HTH_LYSR"/>
    <property type="match status" value="1"/>
</dbReference>
<dbReference type="Gene3D" id="3.40.190.290">
    <property type="match status" value="1"/>
</dbReference>
<dbReference type="Pfam" id="PF03466">
    <property type="entry name" value="LysR_substrate"/>
    <property type="match status" value="1"/>
</dbReference>
<dbReference type="Proteomes" id="UP001529275">
    <property type="component" value="Unassembled WGS sequence"/>
</dbReference>
<evidence type="ECO:0000313" key="6">
    <source>
        <dbReference type="EMBL" id="MDM8195442.1"/>
    </source>
</evidence>
<keyword evidence="7" id="KW-1185">Reference proteome</keyword>
<evidence type="ECO:0000259" key="5">
    <source>
        <dbReference type="PROSITE" id="PS50931"/>
    </source>
</evidence>
<dbReference type="InterPro" id="IPR000847">
    <property type="entry name" value="LysR_HTH_N"/>
</dbReference>
<evidence type="ECO:0000256" key="4">
    <source>
        <dbReference type="ARBA" id="ARBA00023163"/>
    </source>
</evidence>
<dbReference type="PRINTS" id="PR00039">
    <property type="entry name" value="HTHLYSR"/>
</dbReference>
<dbReference type="InterPro" id="IPR036388">
    <property type="entry name" value="WH-like_DNA-bd_sf"/>
</dbReference>
<keyword evidence="3" id="KW-0238">DNA-binding</keyword>
<organism evidence="6 7">
    <name type="scientific">Massilimicrobiota timonensis</name>
    <dbReference type="NCBI Taxonomy" id="1776392"/>
    <lineage>
        <taxon>Bacteria</taxon>
        <taxon>Bacillati</taxon>
        <taxon>Bacillota</taxon>
        <taxon>Erysipelotrichia</taxon>
        <taxon>Erysipelotrichales</taxon>
        <taxon>Erysipelotrichaceae</taxon>
        <taxon>Massilimicrobiota</taxon>
    </lineage>
</organism>
<proteinExistence type="inferred from homology"/>
<keyword evidence="2" id="KW-0805">Transcription regulation</keyword>
<dbReference type="Gene3D" id="1.10.10.10">
    <property type="entry name" value="Winged helix-like DNA-binding domain superfamily/Winged helix DNA-binding domain"/>
    <property type="match status" value="1"/>
</dbReference>
<comment type="caution">
    <text evidence="6">The sequence shown here is derived from an EMBL/GenBank/DDBJ whole genome shotgun (WGS) entry which is preliminary data.</text>
</comment>
<evidence type="ECO:0000256" key="3">
    <source>
        <dbReference type="ARBA" id="ARBA00023125"/>
    </source>
</evidence>
<name>A0ABT7UH24_9FIRM</name>
<dbReference type="CDD" id="cd05466">
    <property type="entry name" value="PBP2_LTTR_substrate"/>
    <property type="match status" value="1"/>
</dbReference>
<comment type="similarity">
    <text evidence="1">Belongs to the LysR transcriptional regulatory family.</text>
</comment>
<keyword evidence="4" id="KW-0804">Transcription</keyword>
<dbReference type="PANTHER" id="PTHR30419">
    <property type="entry name" value="HTH-TYPE TRANSCRIPTIONAL REGULATOR YBHD"/>
    <property type="match status" value="1"/>
</dbReference>
<dbReference type="InterPro" id="IPR005119">
    <property type="entry name" value="LysR_subst-bd"/>
</dbReference>
<dbReference type="PANTHER" id="PTHR30419:SF8">
    <property type="entry name" value="NITROGEN ASSIMILATION TRANSCRIPTIONAL ACTIVATOR-RELATED"/>
    <property type="match status" value="1"/>
</dbReference>
<evidence type="ECO:0000256" key="2">
    <source>
        <dbReference type="ARBA" id="ARBA00023015"/>
    </source>
</evidence>
<evidence type="ECO:0000313" key="7">
    <source>
        <dbReference type="Proteomes" id="UP001529275"/>
    </source>
</evidence>
<dbReference type="SUPFAM" id="SSF46785">
    <property type="entry name" value="Winged helix' DNA-binding domain"/>
    <property type="match status" value="1"/>
</dbReference>
<gene>
    <name evidence="6" type="ORF">QUV98_03805</name>
</gene>
<dbReference type="SUPFAM" id="SSF53850">
    <property type="entry name" value="Periplasmic binding protein-like II"/>
    <property type="match status" value="1"/>
</dbReference>
<reference evidence="7" key="1">
    <citation type="submission" date="2023-06" db="EMBL/GenBank/DDBJ databases">
        <title>Identification and characterization of horizontal gene transfer across gut microbiota members of farm animals based on homology search.</title>
        <authorList>
            <person name="Zeman M."/>
            <person name="Kubasova T."/>
            <person name="Jahodarova E."/>
            <person name="Nykrynova M."/>
            <person name="Rychlik I."/>
        </authorList>
    </citation>
    <scope>NUCLEOTIDE SEQUENCE [LARGE SCALE GENOMIC DNA]</scope>
    <source>
        <strain evidence="7">ET341</strain>
    </source>
</reference>
<feature type="domain" description="HTH lysR-type" evidence="5">
    <location>
        <begin position="1"/>
        <end position="58"/>
    </location>
</feature>
<sequence length="296" mass="33997">MEIRVLKYFLAVAREGNITRAAEILHITQPTLSRQLMQLEDELGTALFIRGKRKVLLTETGMLLKRRAEEIIDLSKKTELEIGNQTHEVTGEIVLACGITEATKTMGKYIKEFKSLYPQVTFRIRNGNSDFIAEMIDNGLVDIGFALEPINLDKFDFLRMNQPEIWGILMKKDDPLAQKDFIEASDLKHLPLINTSRLETQNQFKEWMGEETYHQLHFVAVSELTTTASMLVSNDMGYAIVIKGSYHDGTDNELCFRPLLPQLTTNSLIIWKKYQSMSFTVSKFIDFLTKKIKEHQ</sequence>
<dbReference type="Pfam" id="PF00126">
    <property type="entry name" value="HTH_1"/>
    <property type="match status" value="1"/>
</dbReference>
<protein>
    <submittedName>
        <fullName evidence="6">LysR family transcriptional regulator</fullName>
    </submittedName>
</protein>
<dbReference type="InterPro" id="IPR050950">
    <property type="entry name" value="HTH-type_LysR_regulators"/>
</dbReference>
<dbReference type="EMBL" id="JAUDCK010000008">
    <property type="protein sequence ID" value="MDM8195442.1"/>
    <property type="molecule type" value="Genomic_DNA"/>
</dbReference>
<accession>A0ABT7UH24</accession>
<evidence type="ECO:0000256" key="1">
    <source>
        <dbReference type="ARBA" id="ARBA00009437"/>
    </source>
</evidence>